<keyword evidence="4" id="KW-0540">Nuclease</keyword>
<comment type="caution">
    <text evidence="10">The sequence shown here is derived from an EMBL/GenBank/DDBJ whole genome shotgun (WGS) entry which is preliminary data.</text>
</comment>
<dbReference type="OMA" id="WYTEERS"/>
<dbReference type="GO" id="GO:0046872">
    <property type="term" value="F:metal ion binding"/>
    <property type="evidence" value="ECO:0007669"/>
    <property type="project" value="UniProtKB-KW"/>
</dbReference>
<comment type="similarity">
    <text evidence="3">Belongs to the HARBI1 family.</text>
</comment>
<comment type="cofactor">
    <cofactor evidence="1">
        <name>a divalent metal cation</name>
        <dbReference type="ChEBI" id="CHEBI:60240"/>
    </cofactor>
</comment>
<comment type="subcellular location">
    <subcellularLocation>
        <location evidence="2">Nucleus</location>
    </subcellularLocation>
</comment>
<evidence type="ECO:0000256" key="3">
    <source>
        <dbReference type="ARBA" id="ARBA00006958"/>
    </source>
</evidence>
<evidence type="ECO:0000256" key="6">
    <source>
        <dbReference type="ARBA" id="ARBA00022801"/>
    </source>
</evidence>
<dbReference type="PANTHER" id="PTHR22930:SF85">
    <property type="entry name" value="GH03217P-RELATED"/>
    <property type="match status" value="1"/>
</dbReference>
<gene>
    <name evidence="10" type="ORF">CBR_g47119</name>
</gene>
<dbReference type="GO" id="GO:0016787">
    <property type="term" value="F:hydrolase activity"/>
    <property type="evidence" value="ECO:0007669"/>
    <property type="project" value="UniProtKB-KW"/>
</dbReference>
<evidence type="ECO:0000256" key="8">
    <source>
        <dbReference type="SAM" id="MobiDB-lite"/>
    </source>
</evidence>
<protein>
    <recommendedName>
        <fullName evidence="9">DDE Tnp4 domain-containing protein</fullName>
    </recommendedName>
</protein>
<dbReference type="Proteomes" id="UP000265515">
    <property type="component" value="Unassembled WGS sequence"/>
</dbReference>
<feature type="compositionally biased region" description="Basic and acidic residues" evidence="8">
    <location>
        <begin position="46"/>
        <end position="67"/>
    </location>
</feature>
<feature type="domain" description="DDE Tnp4" evidence="9">
    <location>
        <begin position="366"/>
        <end position="501"/>
    </location>
</feature>
<evidence type="ECO:0000313" key="10">
    <source>
        <dbReference type="EMBL" id="GBG88420.1"/>
    </source>
</evidence>
<dbReference type="EMBL" id="BFEA01000671">
    <property type="protein sequence ID" value="GBG88420.1"/>
    <property type="molecule type" value="Genomic_DNA"/>
</dbReference>
<keyword evidence="7" id="KW-0539">Nucleus</keyword>
<evidence type="ECO:0000256" key="4">
    <source>
        <dbReference type="ARBA" id="ARBA00022722"/>
    </source>
</evidence>
<feature type="region of interest" description="Disordered" evidence="8">
    <location>
        <begin position="46"/>
        <end position="85"/>
    </location>
</feature>
<evidence type="ECO:0000256" key="1">
    <source>
        <dbReference type="ARBA" id="ARBA00001968"/>
    </source>
</evidence>
<dbReference type="OrthoDB" id="2668416at2759"/>
<name>A0A388M1H1_CHABU</name>
<evidence type="ECO:0000256" key="5">
    <source>
        <dbReference type="ARBA" id="ARBA00022723"/>
    </source>
</evidence>
<dbReference type="InterPro" id="IPR027806">
    <property type="entry name" value="HARBI1_dom"/>
</dbReference>
<accession>A0A388M1H1</accession>
<dbReference type="PANTHER" id="PTHR22930">
    <property type="match status" value="1"/>
</dbReference>
<sequence>MLIRFTARWSQCCTRLVMMVLLQREGTTGRLHTNVELVGWYTEERSEEKENKDKEEKKKENKKEKTMEKKKKGKTKKGGENRRVWGQTKKRPVETIVISFRVSQIDAGGLAVVLLKRRNCRIISRRMGFRYLDGELELWRCRLVMPPRRDRARQEQEHGRWVLLLVAAAIIAIQGTQEMETLARQMALLLQHFMQMSFESDLLQLAVLDSSFMIMATAMAVMEGPSPPRWWVRPRADGAWRNMTRGDDAAEDYYFDNIRMGEAVFRGLVVNLEPYLQRQHTWYRMPTPPDKLVEYALYRWATGASYKHSSASFGIGRETGRTAVRDVTLTILRAYPDEIAFPSGQHLQEAFAAFGTKGFPRCYGAIDCIHIFIDKPTGEMARPYVDRHRRFFVVAQVVVGMDLKIYDVYVGWPGSVHDVRVLMNSALRERAEDGSLFRADPLALPGGIESRGYLLGDGGYPSLPWLVVPFGGRQEDGSDTEVYDSAQKRCRGCVERAFGRL</sequence>
<dbReference type="Pfam" id="PF13359">
    <property type="entry name" value="DDE_Tnp_4"/>
    <property type="match status" value="1"/>
</dbReference>
<dbReference type="GO" id="GO:0004518">
    <property type="term" value="F:nuclease activity"/>
    <property type="evidence" value="ECO:0007669"/>
    <property type="project" value="UniProtKB-KW"/>
</dbReference>
<keyword evidence="5" id="KW-0479">Metal-binding</keyword>
<dbReference type="GO" id="GO:0005634">
    <property type="term" value="C:nucleus"/>
    <property type="evidence" value="ECO:0007669"/>
    <property type="project" value="UniProtKB-SubCell"/>
</dbReference>
<keyword evidence="11" id="KW-1185">Reference proteome</keyword>
<reference evidence="10 11" key="1">
    <citation type="journal article" date="2018" name="Cell">
        <title>The Chara Genome: Secondary Complexity and Implications for Plant Terrestrialization.</title>
        <authorList>
            <person name="Nishiyama T."/>
            <person name="Sakayama H."/>
            <person name="Vries J.D."/>
            <person name="Buschmann H."/>
            <person name="Saint-Marcoux D."/>
            <person name="Ullrich K.K."/>
            <person name="Haas F.B."/>
            <person name="Vanderstraeten L."/>
            <person name="Becker D."/>
            <person name="Lang D."/>
            <person name="Vosolsobe S."/>
            <person name="Rombauts S."/>
            <person name="Wilhelmsson P.K.I."/>
            <person name="Janitza P."/>
            <person name="Kern R."/>
            <person name="Heyl A."/>
            <person name="Rumpler F."/>
            <person name="Villalobos L.I.A.C."/>
            <person name="Clay J.M."/>
            <person name="Skokan R."/>
            <person name="Toyoda A."/>
            <person name="Suzuki Y."/>
            <person name="Kagoshima H."/>
            <person name="Schijlen E."/>
            <person name="Tajeshwar N."/>
            <person name="Catarino B."/>
            <person name="Hetherington A.J."/>
            <person name="Saltykova A."/>
            <person name="Bonnot C."/>
            <person name="Breuninger H."/>
            <person name="Symeonidi A."/>
            <person name="Radhakrishnan G.V."/>
            <person name="Van Nieuwerburgh F."/>
            <person name="Deforce D."/>
            <person name="Chang C."/>
            <person name="Karol K.G."/>
            <person name="Hedrich R."/>
            <person name="Ulvskov P."/>
            <person name="Glockner G."/>
            <person name="Delwiche C.F."/>
            <person name="Petrasek J."/>
            <person name="Van de Peer Y."/>
            <person name="Friml J."/>
            <person name="Beilby M."/>
            <person name="Dolan L."/>
            <person name="Kohara Y."/>
            <person name="Sugano S."/>
            <person name="Fujiyama A."/>
            <person name="Delaux P.-M."/>
            <person name="Quint M."/>
            <person name="TheiBen G."/>
            <person name="Hagemann M."/>
            <person name="Harholt J."/>
            <person name="Dunand C."/>
            <person name="Zachgo S."/>
            <person name="Langdale J."/>
            <person name="Maumus F."/>
            <person name="Straeten D.V.D."/>
            <person name="Gould S.B."/>
            <person name="Rensing S.A."/>
        </authorList>
    </citation>
    <scope>NUCLEOTIDE SEQUENCE [LARGE SCALE GENOMIC DNA]</scope>
    <source>
        <strain evidence="10 11">S276</strain>
    </source>
</reference>
<dbReference type="Gramene" id="GBG88420">
    <property type="protein sequence ID" value="GBG88420"/>
    <property type="gene ID" value="CBR_g47119"/>
</dbReference>
<dbReference type="AlphaFoldDB" id="A0A388M1H1"/>
<keyword evidence="6" id="KW-0378">Hydrolase</keyword>
<evidence type="ECO:0000256" key="2">
    <source>
        <dbReference type="ARBA" id="ARBA00004123"/>
    </source>
</evidence>
<evidence type="ECO:0000256" key="7">
    <source>
        <dbReference type="ARBA" id="ARBA00023242"/>
    </source>
</evidence>
<evidence type="ECO:0000259" key="9">
    <source>
        <dbReference type="Pfam" id="PF13359"/>
    </source>
</evidence>
<dbReference type="InterPro" id="IPR045249">
    <property type="entry name" value="HARBI1-like"/>
</dbReference>
<evidence type="ECO:0000313" key="11">
    <source>
        <dbReference type="Proteomes" id="UP000265515"/>
    </source>
</evidence>
<organism evidence="10 11">
    <name type="scientific">Chara braunii</name>
    <name type="common">Braun's stonewort</name>
    <dbReference type="NCBI Taxonomy" id="69332"/>
    <lineage>
        <taxon>Eukaryota</taxon>
        <taxon>Viridiplantae</taxon>
        <taxon>Streptophyta</taxon>
        <taxon>Charophyceae</taxon>
        <taxon>Charales</taxon>
        <taxon>Characeae</taxon>
        <taxon>Chara</taxon>
    </lineage>
</organism>
<proteinExistence type="inferred from homology"/>